<dbReference type="Proteomes" id="UP001064048">
    <property type="component" value="Chromosome 11"/>
</dbReference>
<evidence type="ECO:0000313" key="1">
    <source>
        <dbReference type="EMBL" id="KAI8425180.1"/>
    </source>
</evidence>
<gene>
    <name evidence="1" type="ORF">MSG28_007005</name>
</gene>
<dbReference type="EMBL" id="CM046111">
    <property type="protein sequence ID" value="KAI8425180.1"/>
    <property type="molecule type" value="Genomic_DNA"/>
</dbReference>
<reference evidence="1 2" key="1">
    <citation type="journal article" date="2022" name="Genome Biol. Evol.">
        <title>The Spruce Budworm Genome: Reconstructing the Evolutionary History of Antifreeze Proteins.</title>
        <authorList>
            <person name="Beliveau C."/>
            <person name="Gagne P."/>
            <person name="Picq S."/>
            <person name="Vernygora O."/>
            <person name="Keeling C.I."/>
            <person name="Pinkney K."/>
            <person name="Doucet D."/>
            <person name="Wen F."/>
            <person name="Johnston J.S."/>
            <person name="Maaroufi H."/>
            <person name="Boyle B."/>
            <person name="Laroche J."/>
            <person name="Dewar K."/>
            <person name="Juretic N."/>
            <person name="Blackburn G."/>
            <person name="Nisole A."/>
            <person name="Brunet B."/>
            <person name="Brandao M."/>
            <person name="Lumley L."/>
            <person name="Duan J."/>
            <person name="Quan G."/>
            <person name="Lucarotti C.J."/>
            <person name="Roe A.D."/>
            <person name="Sperling F.A.H."/>
            <person name="Levesque R.C."/>
            <person name="Cusson M."/>
        </authorList>
    </citation>
    <scope>NUCLEOTIDE SEQUENCE [LARGE SCALE GENOMIC DNA]</scope>
    <source>
        <strain evidence="1">Glfc:IPQL:Cfum</strain>
    </source>
</reference>
<keyword evidence="2" id="KW-1185">Reference proteome</keyword>
<sequence length="434" mass="49369">MRQVYSQRYFFLADLHEDIGAGNSDDDSINVEGAGIRHELDVRQLSATRVRRGTIEAESVAAAPYVSMSMIREISTTPVQRGARTLEKMKRLQAEFQADDGKPIWLKRDGDSTRPIAPEAPSTLDVANQNLEGAKKKRRRGKSKRKIMKPFLKMPWQQRRKYDSSKRNYRFRKMVLAKTHAPFNNNQFLMEIHKPEPENNFQNFQTPSARTRDSSFSVDSEDNYFFSLPEDEEEYLTKEFSSVYEDAQSERLSNMSKSELIEEYLLLEAKYDNLIKRNDRSKPKCMDEDKATADQDNSINDKDSMITEKDTSGTSMESNVTDEPTIDVLQRLREQEEQICELQATNEKLRLDNELLRQRQSSSSEDSESDSSTSASDSSSSRSSSPVDEPTAVNGNGTLENHDVANGVNGTVNPLQPLVNGFHNPHDSEIDEDP</sequence>
<protein>
    <submittedName>
        <fullName evidence="1">Uncharacterized protein</fullName>
    </submittedName>
</protein>
<proteinExistence type="predicted"/>
<organism evidence="1 2">
    <name type="scientific">Choristoneura fumiferana</name>
    <name type="common">Spruce budworm moth</name>
    <name type="synonym">Archips fumiferana</name>
    <dbReference type="NCBI Taxonomy" id="7141"/>
    <lineage>
        <taxon>Eukaryota</taxon>
        <taxon>Metazoa</taxon>
        <taxon>Ecdysozoa</taxon>
        <taxon>Arthropoda</taxon>
        <taxon>Hexapoda</taxon>
        <taxon>Insecta</taxon>
        <taxon>Pterygota</taxon>
        <taxon>Neoptera</taxon>
        <taxon>Endopterygota</taxon>
        <taxon>Lepidoptera</taxon>
        <taxon>Glossata</taxon>
        <taxon>Ditrysia</taxon>
        <taxon>Tortricoidea</taxon>
        <taxon>Tortricidae</taxon>
        <taxon>Tortricinae</taxon>
        <taxon>Choristoneura</taxon>
    </lineage>
</organism>
<accession>A0ACC0JM21</accession>
<name>A0ACC0JM21_CHOFU</name>
<comment type="caution">
    <text evidence="1">The sequence shown here is derived from an EMBL/GenBank/DDBJ whole genome shotgun (WGS) entry which is preliminary data.</text>
</comment>
<evidence type="ECO:0000313" key="2">
    <source>
        <dbReference type="Proteomes" id="UP001064048"/>
    </source>
</evidence>